<name>A0A1J4L5S0_9EUKA</name>
<keyword evidence="5" id="KW-0143">Chaperone</keyword>
<dbReference type="InterPro" id="IPR036747">
    <property type="entry name" value="ASF1-like_sf"/>
</dbReference>
<dbReference type="RefSeq" id="XP_068370492.1">
    <property type="nucleotide sequence ID" value="XM_068513580.1"/>
</dbReference>
<dbReference type="Proteomes" id="UP000179807">
    <property type="component" value="Unassembled WGS sequence"/>
</dbReference>
<gene>
    <name evidence="7" type="ORF">TRFO_41099</name>
</gene>
<comment type="caution">
    <text evidence="7">The sequence shown here is derived from an EMBL/GenBank/DDBJ whole genome shotgun (WGS) entry which is preliminary data.</text>
</comment>
<evidence type="ECO:0000256" key="3">
    <source>
        <dbReference type="ARBA" id="ARBA00023015"/>
    </source>
</evidence>
<comment type="similarity">
    <text evidence="2">Belongs to the ASF1 family.</text>
</comment>
<keyword evidence="8" id="KW-1185">Reference proteome</keyword>
<dbReference type="OrthoDB" id="29755at2759"/>
<dbReference type="PANTHER" id="PTHR12040:SF0">
    <property type="entry name" value="HISTONE CHAPERONE ASF1"/>
    <property type="match status" value="1"/>
</dbReference>
<sequence>MNRFVLRADPPKFDDIPPEDFILTVIMLKAFYKDQEFIRIGYYVQNTIPEEEGDNPDPSKIGRQILTEDTTVHQSQIKWD</sequence>
<keyword evidence="3" id="KW-0805">Transcription regulation</keyword>
<accession>A0A1J4L5S0</accession>
<evidence type="ECO:0000256" key="6">
    <source>
        <dbReference type="ARBA" id="ARBA00023242"/>
    </source>
</evidence>
<dbReference type="InterPro" id="IPR006818">
    <property type="entry name" value="ASF1-like"/>
</dbReference>
<dbReference type="EMBL" id="MLAK01000012">
    <property type="protein sequence ID" value="OHT17356.1"/>
    <property type="molecule type" value="Genomic_DNA"/>
</dbReference>
<comment type="subcellular location">
    <subcellularLocation>
        <location evidence="1">Nucleus</location>
    </subcellularLocation>
</comment>
<evidence type="ECO:0000313" key="8">
    <source>
        <dbReference type="Proteomes" id="UP000179807"/>
    </source>
</evidence>
<evidence type="ECO:0000256" key="2">
    <source>
        <dbReference type="ARBA" id="ARBA00006051"/>
    </source>
</evidence>
<dbReference type="SUPFAM" id="SSF101546">
    <property type="entry name" value="ASF1-like"/>
    <property type="match status" value="1"/>
</dbReference>
<evidence type="ECO:0000256" key="1">
    <source>
        <dbReference type="ARBA" id="ARBA00004123"/>
    </source>
</evidence>
<dbReference type="AlphaFoldDB" id="A0A1J4L5S0"/>
<dbReference type="Pfam" id="PF04729">
    <property type="entry name" value="ASF1_hist_chap"/>
    <property type="match status" value="1"/>
</dbReference>
<evidence type="ECO:0000256" key="4">
    <source>
        <dbReference type="ARBA" id="ARBA00023163"/>
    </source>
</evidence>
<dbReference type="PANTHER" id="PTHR12040">
    <property type="entry name" value="ANTI-SILENCING PROTEIN 1"/>
    <property type="match status" value="1"/>
</dbReference>
<protein>
    <submittedName>
        <fullName evidence="7">Anti-silencing protein 1-like protein</fullName>
    </submittedName>
</protein>
<reference evidence="7" key="1">
    <citation type="submission" date="2016-10" db="EMBL/GenBank/DDBJ databases">
        <authorList>
            <person name="Benchimol M."/>
            <person name="Almeida L.G."/>
            <person name="Vasconcelos A.T."/>
            <person name="Perreira-Neves A."/>
            <person name="Rosa I.A."/>
            <person name="Tasca T."/>
            <person name="Bogo M.R."/>
            <person name="de Souza W."/>
        </authorList>
    </citation>
    <scope>NUCLEOTIDE SEQUENCE [LARGE SCALE GENOMIC DNA]</scope>
    <source>
        <strain evidence="7">K</strain>
    </source>
</reference>
<keyword evidence="6" id="KW-0539">Nucleus</keyword>
<dbReference type="VEuPathDB" id="TrichDB:TRFO_41099"/>
<keyword evidence="4" id="KW-0804">Transcription</keyword>
<proteinExistence type="inferred from homology"/>
<dbReference type="GO" id="GO:0005634">
    <property type="term" value="C:nucleus"/>
    <property type="evidence" value="ECO:0007669"/>
    <property type="project" value="UniProtKB-SubCell"/>
</dbReference>
<organism evidence="7 8">
    <name type="scientific">Tritrichomonas foetus</name>
    <dbReference type="NCBI Taxonomy" id="1144522"/>
    <lineage>
        <taxon>Eukaryota</taxon>
        <taxon>Metamonada</taxon>
        <taxon>Parabasalia</taxon>
        <taxon>Tritrichomonadida</taxon>
        <taxon>Tritrichomonadidae</taxon>
        <taxon>Tritrichomonas</taxon>
    </lineage>
</organism>
<dbReference type="GO" id="GO:0000785">
    <property type="term" value="C:chromatin"/>
    <property type="evidence" value="ECO:0007669"/>
    <property type="project" value="TreeGrafter"/>
</dbReference>
<dbReference type="GO" id="GO:0006335">
    <property type="term" value="P:DNA replication-dependent chromatin assembly"/>
    <property type="evidence" value="ECO:0007669"/>
    <property type="project" value="TreeGrafter"/>
</dbReference>
<dbReference type="Gene3D" id="2.60.40.1490">
    <property type="entry name" value="Histone chaperone ASF1-like"/>
    <property type="match status" value="1"/>
</dbReference>
<evidence type="ECO:0000256" key="5">
    <source>
        <dbReference type="ARBA" id="ARBA00023186"/>
    </source>
</evidence>
<evidence type="ECO:0000313" key="7">
    <source>
        <dbReference type="EMBL" id="OHT17356.1"/>
    </source>
</evidence>
<dbReference type="GeneID" id="94848284"/>
<dbReference type="GO" id="GO:0042393">
    <property type="term" value="F:histone binding"/>
    <property type="evidence" value="ECO:0007669"/>
    <property type="project" value="TreeGrafter"/>
</dbReference>